<evidence type="ECO:0000256" key="6">
    <source>
        <dbReference type="ARBA" id="ARBA00022989"/>
    </source>
</evidence>
<keyword evidence="3" id="KW-0812">Transmembrane</keyword>
<dbReference type="AlphaFoldDB" id="A0AAU9XZS4"/>
<evidence type="ECO:0000256" key="3">
    <source>
        <dbReference type="ARBA" id="ARBA00022692"/>
    </source>
</evidence>
<dbReference type="Gene3D" id="1.50.40.10">
    <property type="entry name" value="Mitochondrial carrier domain"/>
    <property type="match status" value="1"/>
</dbReference>
<keyword evidence="5" id="KW-1000">Mitochondrion outer membrane</keyword>
<dbReference type="PANTHER" id="PTHR10780:SF18">
    <property type="entry name" value="LD43650P"/>
    <property type="match status" value="1"/>
</dbReference>
<dbReference type="EMBL" id="CALNXJ010000077">
    <property type="protein sequence ID" value="CAH3160844.1"/>
    <property type="molecule type" value="Genomic_DNA"/>
</dbReference>
<protein>
    <submittedName>
        <fullName evidence="9">Uncharacterized protein</fullName>
    </submittedName>
</protein>
<keyword evidence="8" id="KW-0472">Membrane</keyword>
<keyword evidence="7" id="KW-0496">Mitochondrion</keyword>
<gene>
    <name evidence="9" type="ORF">PMEA_00032566</name>
</gene>
<evidence type="ECO:0000256" key="7">
    <source>
        <dbReference type="ARBA" id="ARBA00023128"/>
    </source>
</evidence>
<accession>A0AAU9XZS4</accession>
<comment type="caution">
    <text evidence="9">The sequence shown here is derived from an EMBL/GenBank/DDBJ whole genome shotgun (WGS) entry which is preliminary data.</text>
</comment>
<dbReference type="InterPro" id="IPR018108">
    <property type="entry name" value="MCP_transmembrane"/>
</dbReference>
<evidence type="ECO:0000256" key="5">
    <source>
        <dbReference type="ARBA" id="ARBA00022787"/>
    </source>
</evidence>
<sequence>SYCQCVNKSVFSGLCASVKEIYNNEGLGGFFSGIIPRIVGEVLSLLLYQGACFLVSKYAIDSE</sequence>
<organism evidence="9 10">
    <name type="scientific">Pocillopora meandrina</name>
    <dbReference type="NCBI Taxonomy" id="46732"/>
    <lineage>
        <taxon>Eukaryota</taxon>
        <taxon>Metazoa</taxon>
        <taxon>Cnidaria</taxon>
        <taxon>Anthozoa</taxon>
        <taxon>Hexacorallia</taxon>
        <taxon>Scleractinia</taxon>
        <taxon>Astrocoeniina</taxon>
        <taxon>Pocilloporidae</taxon>
        <taxon>Pocillopora</taxon>
    </lineage>
</organism>
<name>A0AAU9XZS4_9CNID</name>
<evidence type="ECO:0000313" key="10">
    <source>
        <dbReference type="Proteomes" id="UP001159428"/>
    </source>
</evidence>
<evidence type="ECO:0000256" key="1">
    <source>
        <dbReference type="ARBA" id="ARBA00004374"/>
    </source>
</evidence>
<dbReference type="GO" id="GO:0005741">
    <property type="term" value="C:mitochondrial outer membrane"/>
    <property type="evidence" value="ECO:0007669"/>
    <property type="project" value="UniProtKB-SubCell"/>
</dbReference>
<reference evidence="9 10" key="1">
    <citation type="submission" date="2022-05" db="EMBL/GenBank/DDBJ databases">
        <authorList>
            <consortium name="Genoscope - CEA"/>
            <person name="William W."/>
        </authorList>
    </citation>
    <scope>NUCLEOTIDE SEQUENCE [LARGE SCALE GENOMIC DNA]</scope>
</reference>
<dbReference type="PANTHER" id="PTHR10780">
    <property type="entry name" value="MITOCHONDRIAL CARRIER HOMOLOG"/>
    <property type="match status" value="1"/>
</dbReference>
<proteinExistence type="inferred from homology"/>
<dbReference type="InterPro" id="IPR023395">
    <property type="entry name" value="MCP_dom_sf"/>
</dbReference>
<dbReference type="SUPFAM" id="SSF103506">
    <property type="entry name" value="Mitochondrial carrier"/>
    <property type="match status" value="1"/>
</dbReference>
<dbReference type="Proteomes" id="UP001159428">
    <property type="component" value="Unassembled WGS sequence"/>
</dbReference>
<comment type="subcellular location">
    <subcellularLocation>
        <location evidence="1">Mitochondrion outer membrane</location>
        <topology evidence="1">Multi-pass membrane protein</topology>
    </subcellularLocation>
</comment>
<dbReference type="Pfam" id="PF00153">
    <property type="entry name" value="Mito_carr"/>
    <property type="match status" value="1"/>
</dbReference>
<feature type="non-terminal residue" evidence="9">
    <location>
        <position position="1"/>
    </location>
</feature>
<evidence type="ECO:0000256" key="2">
    <source>
        <dbReference type="ARBA" id="ARBA00006375"/>
    </source>
</evidence>
<comment type="similarity">
    <text evidence="2">Belongs to the mitochondrial carrier (TC 2.A.29) family.</text>
</comment>
<evidence type="ECO:0000313" key="9">
    <source>
        <dbReference type="EMBL" id="CAH3160844.1"/>
    </source>
</evidence>
<keyword evidence="4" id="KW-0677">Repeat</keyword>
<keyword evidence="6" id="KW-1133">Transmembrane helix</keyword>
<evidence type="ECO:0000256" key="8">
    <source>
        <dbReference type="ARBA" id="ARBA00023136"/>
    </source>
</evidence>
<evidence type="ECO:0000256" key="4">
    <source>
        <dbReference type="ARBA" id="ARBA00022737"/>
    </source>
</evidence>
<feature type="non-terminal residue" evidence="9">
    <location>
        <position position="63"/>
    </location>
</feature>
<keyword evidence="10" id="KW-1185">Reference proteome</keyword>